<comment type="caution">
    <text evidence="5">The sequence shown here is derived from an EMBL/GenBank/DDBJ whole genome shotgun (WGS) entry which is preliminary data.</text>
</comment>
<dbReference type="InterPro" id="IPR011990">
    <property type="entry name" value="TPR-like_helical_dom_sf"/>
</dbReference>
<organism evidence="5 6">
    <name type="scientific">Mycena maculata</name>
    <dbReference type="NCBI Taxonomy" id="230809"/>
    <lineage>
        <taxon>Eukaryota</taxon>
        <taxon>Fungi</taxon>
        <taxon>Dikarya</taxon>
        <taxon>Basidiomycota</taxon>
        <taxon>Agaricomycotina</taxon>
        <taxon>Agaricomycetes</taxon>
        <taxon>Agaricomycetidae</taxon>
        <taxon>Agaricales</taxon>
        <taxon>Marasmiineae</taxon>
        <taxon>Mycenaceae</taxon>
        <taxon>Mycena</taxon>
    </lineage>
</organism>
<evidence type="ECO:0000313" key="6">
    <source>
        <dbReference type="Proteomes" id="UP001215280"/>
    </source>
</evidence>
<protein>
    <submittedName>
        <fullName evidence="5">Uncharacterized protein</fullName>
    </submittedName>
</protein>
<feature type="compositionally biased region" description="Basic and acidic residues" evidence="4">
    <location>
        <begin position="27"/>
        <end position="42"/>
    </location>
</feature>
<evidence type="ECO:0000256" key="1">
    <source>
        <dbReference type="ARBA" id="ARBA00004123"/>
    </source>
</evidence>
<name>A0AAD7H6E4_9AGAR</name>
<feature type="compositionally biased region" description="Low complexity" evidence="4">
    <location>
        <begin position="1753"/>
        <end position="1763"/>
    </location>
</feature>
<dbReference type="InterPro" id="IPR019734">
    <property type="entry name" value="TPR_rpt"/>
</dbReference>
<feature type="region of interest" description="Disordered" evidence="4">
    <location>
        <begin position="27"/>
        <end position="49"/>
    </location>
</feature>
<feature type="region of interest" description="Disordered" evidence="4">
    <location>
        <begin position="1441"/>
        <end position="1507"/>
    </location>
</feature>
<dbReference type="PANTHER" id="PTHR14017:SF1">
    <property type="entry name" value="LD02225P"/>
    <property type="match status" value="1"/>
</dbReference>
<dbReference type="Pfam" id="PF13181">
    <property type="entry name" value="TPR_8"/>
    <property type="match status" value="1"/>
</dbReference>
<dbReference type="Proteomes" id="UP001215280">
    <property type="component" value="Unassembled WGS sequence"/>
</dbReference>
<evidence type="ECO:0000256" key="2">
    <source>
        <dbReference type="ARBA" id="ARBA00023242"/>
    </source>
</evidence>
<feature type="compositionally biased region" description="Low complexity" evidence="4">
    <location>
        <begin position="1441"/>
        <end position="1454"/>
    </location>
</feature>
<evidence type="ECO:0000256" key="3">
    <source>
        <dbReference type="PROSITE-ProRule" id="PRU00339"/>
    </source>
</evidence>
<feature type="compositionally biased region" description="Low complexity" evidence="4">
    <location>
        <begin position="1574"/>
        <end position="1591"/>
    </location>
</feature>
<feature type="region of interest" description="Disordered" evidence="4">
    <location>
        <begin position="1547"/>
        <end position="1678"/>
    </location>
</feature>
<dbReference type="PROSITE" id="PS50005">
    <property type="entry name" value="TPR"/>
    <property type="match status" value="1"/>
</dbReference>
<reference evidence="5" key="1">
    <citation type="submission" date="2023-03" db="EMBL/GenBank/DDBJ databases">
        <title>Massive genome expansion in bonnet fungi (Mycena s.s.) driven by repeated elements and novel gene families across ecological guilds.</title>
        <authorList>
            <consortium name="Lawrence Berkeley National Laboratory"/>
            <person name="Harder C.B."/>
            <person name="Miyauchi S."/>
            <person name="Viragh M."/>
            <person name="Kuo A."/>
            <person name="Thoen E."/>
            <person name="Andreopoulos B."/>
            <person name="Lu D."/>
            <person name="Skrede I."/>
            <person name="Drula E."/>
            <person name="Henrissat B."/>
            <person name="Morin E."/>
            <person name="Kohler A."/>
            <person name="Barry K."/>
            <person name="LaButti K."/>
            <person name="Morin E."/>
            <person name="Salamov A."/>
            <person name="Lipzen A."/>
            <person name="Mereny Z."/>
            <person name="Hegedus B."/>
            <person name="Baldrian P."/>
            <person name="Stursova M."/>
            <person name="Weitz H."/>
            <person name="Taylor A."/>
            <person name="Grigoriev I.V."/>
            <person name="Nagy L.G."/>
            <person name="Martin F."/>
            <person name="Kauserud H."/>
        </authorList>
    </citation>
    <scope>NUCLEOTIDE SEQUENCE</scope>
    <source>
        <strain evidence="5">CBHHK188m</strain>
    </source>
</reference>
<feature type="region of interest" description="Disordered" evidence="4">
    <location>
        <begin position="705"/>
        <end position="735"/>
    </location>
</feature>
<dbReference type="SUPFAM" id="SSF48452">
    <property type="entry name" value="TPR-like"/>
    <property type="match status" value="1"/>
</dbReference>
<sequence>MFKYCKCPYVTADHELTIDHARWVRQQNRDRKGKGNERKDDDQPLDPDDLVRRTMRLSLADSDANPSLSDHSSGGNDAFFSAVMDSFDAVLTQARASESKPKQPTRQEQGDDLLRTILKDIEKATRSLDPACIASLDVISQWTAVDTAAEELAACAIALQAFDDGAEAKIFVVKQLRILEHSVTQLRKDLPPDTRPYYYNCEYVFRDPMANIDVVAQLMVLLGLVCNLIMNMSKSSIEFILGVVTIMIKYTMLIPPTRPQEAPETESYTDMQQHIIDQLPTSLHDAMSKLNLDGKTVLYAACPSCQHIHPPTLSTSKEPTWPATCENIILRKAGRSVCGTGLLNSRKKGARPIKPFLSPSFLDYLARLTSDPEIEKLLADACEPTASSASSPDIFTGGRIYNFVRDIFKGRFLQSFIGKNKKLFIDPGPDKHLKLAFGFSLDFFPPHGSRKRSNSNSIGLLVSYCLNLPLSIRYLPENMHVSIITGKVEPKLERINPYLRPTVDVGVIGWERGIRLSRTALRPEGRTVELAFPLSVNDLPAARKVSGLTGHEGHIFCTVCNLRGRHDLYRTDFENWTMRDRAQMRTDAEAWRDAPTLSKRNVIFKRAGTRWSELWRFIYWDPPKMLPTEAMHDTFEGLGKYYTREVLTIDLAEAKKQVDFVPAFSYEFTSFDPEDPTIPEPCRPKNDVAEQDVSAIHHLLISPLREEPDTRSTDSGSDEEDGDDTPMQKTVGEGETAETLAVKLAKKRKTALVFVCWTLNLARSPVPPDPKTGKQIKWEEYLVRVTRERLAELLLEWRISRPLRSADSQNRPKTITLPDIRFIQQVIAETDTPAWVHHVPKNYGEAAAGSMKADQMRLLMTIYLPIALVILWAEQTGPDADHFRALLRHGMALFQAVTVLCRYAMTPERATAYRQYLKQWVDDLYTCHPHTKYHSKRTNVHIAFHLYDFAILWGPLVSWWAFPVERLIGVLQKIKSNGRVGGEHEATVLTTWMRAANLRRWLKRPNCPKVLRQFHRLFNLHHGTRLENPDTRPGIETEPRKKGLKSGEQSYYDFGGMHFSKAETHVGNSLVSYLDGGGKIRFGSIEKIKVTPQGSVSFAIRHQERLPPGKKDPFQEFAHFPARTYSSKMAETLVNISPSQVLGHYARFNFSGGRAVVLDLRRLVKVNFLAASTLSLSTVSPRKSDLSGADLQVAQQLFSPSQASSNSNRSGTRLSGAAFDICLELLLLSISAFLHEFHGAKPSMRPENHQGAPRVRCLRPRNFNLSDSMLSGAAFSNHLEPSIARREGANARARRHPSHAKVLQQLGWLYHQDGSSFQNQDLAIQYLTKSLEADPSDAQSWYLLGRAYMAGQKYNKAYEAYQQAVYRDGRNPTFWCSISVLYFQINQYCDALDAYSPRNPHQPISDAIDAYARASELDPSNPVISQRLALLKNAQATGGAVVPTPGLTGPPLLLQSTSQRPVFRTDSRGPPSEISLPPPSQVGAGRSSPGPFRGGPPPPVILDENPSRGLIGHQSLLLHHPVPQQQIPAEEIRNGHLHHQESYFTRRPPLASMSPPSHNSRIRSPPPPFPPYPSSSRGQPSGPGQPQRLPRTFPAHEQIRTGEPPEMGWERRPPPAEHGRDWAPREHHARRPRHSGSGSEYPAHTQPSHPPESSPRSAHPAHQPPSRYWEAKPPSALPPVVQAPHARLAARRTCRALEKIRPADYATHAPVLVDSARDGGGANYVIGPPGRSLVGMTALLSNDSAHRPPSSPHRPLMSPTTALMSPTTTTVEDAVLAPPSASDCRGAFYGFRIAKTRATPAIVKLGRAKEPRKRRAQWARQCRGERHRWLTYYWEVPFYKKFEKIIHCHYKAAGAWVVPHRCRFCTVRHQEKFGLKACGGVRGLVRVVEYYLGRLNWPVIRDACNAEDSGIGSSPRGGAPTCDCRLPQNLRIEAPSIPASNPASNPSTENTLNGIVLTPDDAVERTLPHHFVPELAGALEGVHAAQAQAQAEHEQKRRRSP</sequence>
<dbReference type="GO" id="GO:0005634">
    <property type="term" value="C:nucleus"/>
    <property type="evidence" value="ECO:0007669"/>
    <property type="project" value="UniProtKB-SubCell"/>
</dbReference>
<evidence type="ECO:0000256" key="4">
    <source>
        <dbReference type="SAM" id="MobiDB-lite"/>
    </source>
</evidence>
<feature type="region of interest" description="Disordered" evidence="4">
    <location>
        <begin position="1935"/>
        <end position="1954"/>
    </location>
</feature>
<comment type="subcellular location">
    <subcellularLocation>
        <location evidence="1">Nucleus</location>
    </subcellularLocation>
</comment>
<keyword evidence="3" id="KW-0802">TPR repeat</keyword>
<dbReference type="GO" id="GO:0031490">
    <property type="term" value="F:chromatin DNA binding"/>
    <property type="evidence" value="ECO:0007669"/>
    <property type="project" value="TreeGrafter"/>
</dbReference>
<dbReference type="GO" id="GO:0010468">
    <property type="term" value="P:regulation of gene expression"/>
    <property type="evidence" value="ECO:0007669"/>
    <property type="project" value="TreeGrafter"/>
</dbReference>
<dbReference type="PANTHER" id="PTHR14017">
    <property type="entry name" value="LYSINE-SPECIFIC DEMETHYLASE"/>
    <property type="match status" value="1"/>
</dbReference>
<dbReference type="EMBL" id="JARJLG010000405">
    <property type="protein sequence ID" value="KAJ7713182.1"/>
    <property type="molecule type" value="Genomic_DNA"/>
</dbReference>
<evidence type="ECO:0000313" key="5">
    <source>
        <dbReference type="EMBL" id="KAJ7713182.1"/>
    </source>
</evidence>
<keyword evidence="2" id="KW-0539">Nucleus</keyword>
<accession>A0AAD7H6E4</accession>
<dbReference type="GO" id="GO:0000978">
    <property type="term" value="F:RNA polymerase II cis-regulatory region sequence-specific DNA binding"/>
    <property type="evidence" value="ECO:0007669"/>
    <property type="project" value="TreeGrafter"/>
</dbReference>
<dbReference type="InterPro" id="IPR051630">
    <property type="entry name" value="Corepressor-Demethylase"/>
</dbReference>
<feature type="repeat" description="TPR" evidence="3">
    <location>
        <begin position="1338"/>
        <end position="1371"/>
    </location>
</feature>
<keyword evidence="6" id="KW-1185">Reference proteome</keyword>
<dbReference type="Gene3D" id="1.25.40.1040">
    <property type="match status" value="1"/>
</dbReference>
<feature type="compositionally biased region" description="Low complexity" evidence="4">
    <location>
        <begin position="1935"/>
        <end position="1951"/>
    </location>
</feature>
<feature type="compositionally biased region" description="Basic and acidic residues" evidence="4">
    <location>
        <begin position="1608"/>
        <end position="1626"/>
    </location>
</feature>
<feature type="compositionally biased region" description="Pro residues" evidence="4">
    <location>
        <begin position="1564"/>
        <end position="1573"/>
    </location>
</feature>
<dbReference type="SMART" id="SM00028">
    <property type="entry name" value="TPR"/>
    <property type="match status" value="2"/>
</dbReference>
<feature type="region of interest" description="Disordered" evidence="4">
    <location>
        <begin position="1743"/>
        <end position="1763"/>
    </location>
</feature>
<proteinExistence type="predicted"/>
<gene>
    <name evidence="5" type="ORF">DFH07DRAFT_974807</name>
</gene>